<dbReference type="Proteomes" id="UP001158067">
    <property type="component" value="Unassembled WGS sequence"/>
</dbReference>
<evidence type="ECO:0000313" key="2">
    <source>
        <dbReference type="Proteomes" id="UP001158067"/>
    </source>
</evidence>
<dbReference type="SUPFAM" id="SSF81301">
    <property type="entry name" value="Nucleotidyltransferase"/>
    <property type="match status" value="1"/>
</dbReference>
<dbReference type="Gene3D" id="3.30.460.40">
    <property type="match status" value="1"/>
</dbReference>
<reference evidence="1 2" key="1">
    <citation type="submission" date="2017-05" db="EMBL/GenBank/DDBJ databases">
        <authorList>
            <person name="Varghese N."/>
            <person name="Submissions S."/>
        </authorList>
    </citation>
    <scope>NUCLEOTIDE SEQUENCE [LARGE SCALE GENOMIC DNA]</scope>
    <source>
        <strain evidence="1 2">DSM 25457</strain>
    </source>
</reference>
<accession>A0ABY1QET0</accession>
<dbReference type="EMBL" id="FXUG01000009">
    <property type="protein sequence ID" value="SMP66129.1"/>
    <property type="molecule type" value="Genomic_DNA"/>
</dbReference>
<protein>
    <submittedName>
        <fullName evidence="1">Uncharacterized nucleotidyltransferase</fullName>
    </submittedName>
</protein>
<proteinExistence type="predicted"/>
<dbReference type="InterPro" id="IPR043519">
    <property type="entry name" value="NT_sf"/>
</dbReference>
<evidence type="ECO:0000313" key="1">
    <source>
        <dbReference type="EMBL" id="SMP66129.1"/>
    </source>
</evidence>
<sequence>MSSDLSSDPMHACKPTHTWEPEYDDLWPNPEREWLLRAAFSEGEQSGIALNRWRELAGYVQYDQIDYLSCRILPLVYKRLQQSNLDDPWMPKLRALHRYHWAKVKTKQQCLVKVIDCFDSAGIPTLVLKGHALLASGYYADAGERPLNDLDVMIRPQDVAAASDLLSELKWTQVGTGPHAEFHAYEWQDENGIKLDLHRKLLPPPYHAIDLDHLLSTSQSVPFFGRSIRIPDPTHLLMHCLVHGRMHWGEIPKPFLWVADTLQILAKSGDEIDWARLVADAKRFAIVFDIRESLGYIKSHFGAFVPDTCLDELNAISLTRSDLVPFFRWTTNHEKHSILELKDLLRADFHCHQQLNDKPANLRNYLPYLARRTQRLITTEAGGRRWYFLKQKAKNEGIAATVFRPDYAHVTKRSRREFT</sequence>
<organism evidence="1 2">
    <name type="scientific">Neorhodopirellula lusitana</name>
    <dbReference type="NCBI Taxonomy" id="445327"/>
    <lineage>
        <taxon>Bacteria</taxon>
        <taxon>Pseudomonadati</taxon>
        <taxon>Planctomycetota</taxon>
        <taxon>Planctomycetia</taxon>
        <taxon>Pirellulales</taxon>
        <taxon>Pirellulaceae</taxon>
        <taxon>Neorhodopirellula</taxon>
    </lineage>
</organism>
<comment type="caution">
    <text evidence="1">The sequence shown here is derived from an EMBL/GenBank/DDBJ whole genome shotgun (WGS) entry which is preliminary data.</text>
</comment>
<dbReference type="RefSeq" id="WP_283433765.1">
    <property type="nucleotide sequence ID" value="NZ_FXUG01000009.1"/>
</dbReference>
<gene>
    <name evidence="1" type="ORF">SAMN06265222_109198</name>
</gene>
<keyword evidence="2" id="KW-1185">Reference proteome</keyword>
<dbReference type="InterPro" id="IPR039498">
    <property type="entry name" value="NTP_transf_5"/>
</dbReference>
<name>A0ABY1QET0_9BACT</name>
<dbReference type="Pfam" id="PF14907">
    <property type="entry name" value="NTP_transf_5"/>
    <property type="match status" value="1"/>
</dbReference>